<name>A0A376L2R9_ECOLX</name>
<dbReference type="SUPFAM" id="SSF49354">
    <property type="entry name" value="PapD-like"/>
    <property type="match status" value="1"/>
</dbReference>
<evidence type="ECO:0000259" key="10">
    <source>
        <dbReference type="Pfam" id="PF00345"/>
    </source>
</evidence>
<evidence type="ECO:0000259" key="11">
    <source>
        <dbReference type="Pfam" id="PF02753"/>
    </source>
</evidence>
<dbReference type="GO" id="GO:0071555">
    <property type="term" value="P:cell wall organization"/>
    <property type="evidence" value="ECO:0007669"/>
    <property type="project" value="InterPro"/>
</dbReference>
<evidence type="ECO:0000313" key="12">
    <source>
        <dbReference type="EMBL" id="STE89143.1"/>
    </source>
</evidence>
<dbReference type="GO" id="GO:0030288">
    <property type="term" value="C:outer membrane-bounded periplasmic space"/>
    <property type="evidence" value="ECO:0007669"/>
    <property type="project" value="InterPro"/>
</dbReference>
<dbReference type="InterPro" id="IPR016147">
    <property type="entry name" value="Pili_assmbl_chaperone_N"/>
</dbReference>
<proteinExistence type="inferred from homology"/>
<dbReference type="InterPro" id="IPR016148">
    <property type="entry name" value="Pili_assmbl_chaperone_C"/>
</dbReference>
<dbReference type="InterPro" id="IPR013783">
    <property type="entry name" value="Ig-like_fold"/>
</dbReference>
<evidence type="ECO:0000256" key="3">
    <source>
        <dbReference type="ARBA" id="ARBA00022558"/>
    </source>
</evidence>
<evidence type="ECO:0000256" key="9">
    <source>
        <dbReference type="SAM" id="SignalP"/>
    </source>
</evidence>
<evidence type="ECO:0000256" key="2">
    <source>
        <dbReference type="ARBA" id="ARBA00007399"/>
    </source>
</evidence>
<feature type="domain" description="Pili assembly chaperone C-terminal" evidence="11">
    <location>
        <begin position="163"/>
        <end position="223"/>
    </location>
</feature>
<keyword evidence="7" id="KW-0393">Immunoglobulin domain</keyword>
<evidence type="ECO:0000313" key="13">
    <source>
        <dbReference type="Proteomes" id="UP000255460"/>
    </source>
</evidence>
<organism evidence="12 13">
    <name type="scientific">Escherichia coli</name>
    <dbReference type="NCBI Taxonomy" id="562"/>
    <lineage>
        <taxon>Bacteria</taxon>
        <taxon>Pseudomonadati</taxon>
        <taxon>Pseudomonadota</taxon>
        <taxon>Gammaproteobacteria</taxon>
        <taxon>Enterobacterales</taxon>
        <taxon>Enterobacteriaceae</taxon>
        <taxon>Escherichia</taxon>
    </lineage>
</organism>
<accession>A0A376L2R9</accession>
<dbReference type="PANTHER" id="PTHR30251">
    <property type="entry name" value="PILUS ASSEMBLY CHAPERONE"/>
    <property type="match status" value="1"/>
</dbReference>
<dbReference type="Proteomes" id="UP000255460">
    <property type="component" value="Unassembled WGS sequence"/>
</dbReference>
<evidence type="ECO:0000256" key="6">
    <source>
        <dbReference type="ARBA" id="ARBA00023186"/>
    </source>
</evidence>
<dbReference type="SUPFAM" id="SSF49584">
    <property type="entry name" value="Periplasmic chaperone C-domain"/>
    <property type="match status" value="1"/>
</dbReference>
<sequence>MNKLVKQGIISLLAMSLCGNAMAAFVLNGTRFIYEEGKRNVSFEVTNNADETYGGQVWIDNSNQGSGVYMVPAPPFFKVGTKQKQIIRIIKTETPLPSDRESLFWLNVQEIPPKPKNTDGNVLSVAVNTRVKLIYRPESLIKERKDAEKKIELIHLGEDSFLSNPTPYYFAIVGISVNGQPLKLTDTEQNALAVLEPFGKACLGKRNVRGRISVEAVNDWGATETFDLQK</sequence>
<dbReference type="PRINTS" id="PR00969">
    <property type="entry name" value="CHAPERONPILI"/>
</dbReference>
<dbReference type="InterPro" id="IPR018046">
    <property type="entry name" value="Pili_assmbl_chaperone_CS"/>
</dbReference>
<feature type="chain" id="PRO_5016748078" evidence="9">
    <location>
        <begin position="24"/>
        <end position="230"/>
    </location>
</feature>
<reference evidence="12 13" key="1">
    <citation type="submission" date="2018-06" db="EMBL/GenBank/DDBJ databases">
        <authorList>
            <consortium name="Pathogen Informatics"/>
            <person name="Doyle S."/>
        </authorList>
    </citation>
    <scope>NUCLEOTIDE SEQUENCE [LARGE SCALE GENOMIC DNA]</scope>
    <source>
        <strain evidence="12 13">NCTC10418</strain>
    </source>
</reference>
<keyword evidence="3" id="KW-1029">Fimbrium biogenesis</keyword>
<dbReference type="PROSITE" id="PS00635">
    <property type="entry name" value="PILI_CHAPERONE"/>
    <property type="match status" value="1"/>
</dbReference>
<evidence type="ECO:0000256" key="1">
    <source>
        <dbReference type="ARBA" id="ARBA00004418"/>
    </source>
</evidence>
<evidence type="ECO:0000256" key="8">
    <source>
        <dbReference type="RuleBase" id="RU003918"/>
    </source>
</evidence>
<comment type="subcellular location">
    <subcellularLocation>
        <location evidence="1 8">Periplasm</location>
    </subcellularLocation>
</comment>
<dbReference type="RefSeq" id="WP_089629500.1">
    <property type="nucleotide sequence ID" value="NZ_NLGH01000011.1"/>
</dbReference>
<dbReference type="InterPro" id="IPR008962">
    <property type="entry name" value="PapD-like_sf"/>
</dbReference>
<dbReference type="InterPro" id="IPR050643">
    <property type="entry name" value="Periplasmic_pilus_chap"/>
</dbReference>
<protein>
    <submittedName>
        <fullName evidence="12">Putative fimbrial assembly chaperone FanE</fullName>
    </submittedName>
</protein>
<feature type="domain" description="Pili assembly chaperone N-terminal" evidence="10">
    <location>
        <begin position="25"/>
        <end position="140"/>
    </location>
</feature>
<dbReference type="NCBIfam" id="NF011758">
    <property type="entry name" value="PRK15211.1"/>
    <property type="match status" value="1"/>
</dbReference>
<dbReference type="Gene3D" id="2.60.40.10">
    <property type="entry name" value="Immunoglobulins"/>
    <property type="match status" value="2"/>
</dbReference>
<dbReference type="Pfam" id="PF00345">
    <property type="entry name" value="PapD_N"/>
    <property type="match status" value="1"/>
</dbReference>
<dbReference type="AlphaFoldDB" id="A0A376L2R9"/>
<dbReference type="EMBL" id="UFZQ01000001">
    <property type="protein sequence ID" value="STE89143.1"/>
    <property type="molecule type" value="Genomic_DNA"/>
</dbReference>
<evidence type="ECO:0000256" key="4">
    <source>
        <dbReference type="ARBA" id="ARBA00022729"/>
    </source>
</evidence>
<evidence type="ECO:0000256" key="5">
    <source>
        <dbReference type="ARBA" id="ARBA00022764"/>
    </source>
</evidence>
<comment type="similarity">
    <text evidence="2 8">Belongs to the periplasmic pilus chaperone family.</text>
</comment>
<dbReference type="Pfam" id="PF02753">
    <property type="entry name" value="PapD_C"/>
    <property type="match status" value="1"/>
</dbReference>
<evidence type="ECO:0000256" key="7">
    <source>
        <dbReference type="ARBA" id="ARBA00023319"/>
    </source>
</evidence>
<dbReference type="InterPro" id="IPR036316">
    <property type="entry name" value="Pili_assmbl_chap_C_dom_sf"/>
</dbReference>
<keyword evidence="6 8" id="KW-0143">Chaperone</keyword>
<feature type="signal peptide" evidence="9">
    <location>
        <begin position="1"/>
        <end position="23"/>
    </location>
</feature>
<dbReference type="PANTHER" id="PTHR30251:SF2">
    <property type="entry name" value="FIMBRIAL CHAPERONE YADV-RELATED"/>
    <property type="match status" value="1"/>
</dbReference>
<keyword evidence="5" id="KW-0574">Periplasm</keyword>
<keyword evidence="4 9" id="KW-0732">Signal</keyword>
<dbReference type="InterPro" id="IPR001829">
    <property type="entry name" value="Pili_assmbl_chaperone_bac"/>
</dbReference>
<gene>
    <name evidence="12" type="primary">faeE</name>
    <name evidence="12" type="ORF">NCTC10418_06865</name>
</gene>